<dbReference type="Proteomes" id="UP000231530">
    <property type="component" value="Unassembled WGS sequence"/>
</dbReference>
<reference evidence="7" key="1">
    <citation type="submission" date="2017-09" db="EMBL/GenBank/DDBJ databases">
        <title>Depth-based differentiation of microbial function through sediment-hosted aquifers and enrichment of novel symbionts in the deep terrestrial subsurface.</title>
        <authorList>
            <person name="Probst A.J."/>
            <person name="Ladd B."/>
            <person name="Jarett J.K."/>
            <person name="Geller-Mcgrath D.E."/>
            <person name="Sieber C.M.K."/>
            <person name="Emerson J.B."/>
            <person name="Anantharaman K."/>
            <person name="Thomas B.C."/>
            <person name="Malmstrom R."/>
            <person name="Stieglmeier M."/>
            <person name="Klingl A."/>
            <person name="Woyke T."/>
            <person name="Ryan C.M."/>
            <person name="Banfield J.F."/>
        </authorList>
    </citation>
    <scope>NUCLEOTIDE SEQUENCE [LARGE SCALE GENOMIC DNA]</scope>
</reference>
<evidence type="ECO:0000259" key="5">
    <source>
        <dbReference type="Pfam" id="PF00331"/>
    </source>
</evidence>
<gene>
    <name evidence="6" type="ORF">COU32_01220</name>
</gene>
<evidence type="ECO:0000256" key="3">
    <source>
        <dbReference type="ARBA" id="ARBA00023326"/>
    </source>
</evidence>
<sequence length="318" mass="36609">MHMKILGYILASIILIIVILWIILWSFSHKTYPVDYGISFSPDHASSLGLDWKETYIAMLTDLKPTYIRIAAMWSDIEHDEGTYDFSNVDWMMEQAVQQNTKVVLVVGQKAPRWPECHVPGWVSGIDSSAYHEKLLAYVKAVIEHYKDNPALELWQVENEAFIRFAFGECARFDTEAVSDELEYVRQLDPAHKIVMTDSGELSTWRLPATLSDIFGTTLYRKVRTPQGYVFSYNFLPAGFYRLKAALWGKSFDSFFVSELQGEPWFTTGSPLDTSVSEMEKTMNSDTLANNMSYATHVGASRVYLWGVEWWYFMKTQK</sequence>
<name>A0A2H0TWU1_9BACT</name>
<keyword evidence="4" id="KW-0812">Transmembrane</keyword>
<feature type="transmembrane region" description="Helical" evidence="4">
    <location>
        <begin position="7"/>
        <end position="27"/>
    </location>
</feature>
<dbReference type="Gene3D" id="3.20.20.80">
    <property type="entry name" value="Glycosidases"/>
    <property type="match status" value="1"/>
</dbReference>
<evidence type="ECO:0000256" key="1">
    <source>
        <dbReference type="ARBA" id="ARBA00022801"/>
    </source>
</evidence>
<organism evidence="6 7">
    <name type="scientific">Candidatus Magasanikbacteria bacterium CG10_big_fil_rev_8_21_14_0_10_42_10</name>
    <dbReference type="NCBI Taxonomy" id="1974649"/>
    <lineage>
        <taxon>Bacteria</taxon>
        <taxon>Candidatus Magasanikiibacteriota</taxon>
    </lineage>
</organism>
<keyword evidence="3" id="KW-0624">Polysaccharide degradation</keyword>
<dbReference type="Pfam" id="PF00331">
    <property type="entry name" value="Glyco_hydro_10"/>
    <property type="match status" value="1"/>
</dbReference>
<keyword evidence="4" id="KW-1133">Transmembrane helix</keyword>
<evidence type="ECO:0000313" key="6">
    <source>
        <dbReference type="EMBL" id="PIR76605.1"/>
    </source>
</evidence>
<accession>A0A2H0TWU1</accession>
<dbReference type="AlphaFoldDB" id="A0A2H0TWU1"/>
<evidence type="ECO:0000256" key="2">
    <source>
        <dbReference type="ARBA" id="ARBA00023277"/>
    </source>
</evidence>
<dbReference type="InterPro" id="IPR001000">
    <property type="entry name" value="GH10_dom"/>
</dbReference>
<dbReference type="SUPFAM" id="SSF51445">
    <property type="entry name" value="(Trans)glycosidases"/>
    <property type="match status" value="1"/>
</dbReference>
<comment type="caution">
    <text evidence="6">The sequence shown here is derived from an EMBL/GenBank/DDBJ whole genome shotgun (WGS) entry which is preliminary data.</text>
</comment>
<dbReference type="GO" id="GO:0004553">
    <property type="term" value="F:hydrolase activity, hydrolyzing O-glycosyl compounds"/>
    <property type="evidence" value="ECO:0007669"/>
    <property type="project" value="InterPro"/>
</dbReference>
<keyword evidence="4" id="KW-0472">Membrane</keyword>
<dbReference type="InterPro" id="IPR017853">
    <property type="entry name" value="GH"/>
</dbReference>
<dbReference type="EMBL" id="PFBY01000016">
    <property type="protein sequence ID" value="PIR76605.1"/>
    <property type="molecule type" value="Genomic_DNA"/>
</dbReference>
<proteinExistence type="predicted"/>
<evidence type="ECO:0000256" key="4">
    <source>
        <dbReference type="SAM" id="Phobius"/>
    </source>
</evidence>
<dbReference type="GO" id="GO:0000272">
    <property type="term" value="P:polysaccharide catabolic process"/>
    <property type="evidence" value="ECO:0007669"/>
    <property type="project" value="UniProtKB-KW"/>
</dbReference>
<protein>
    <recommendedName>
        <fullName evidence="5">GH10 domain-containing protein</fullName>
    </recommendedName>
</protein>
<keyword evidence="1" id="KW-0378">Hydrolase</keyword>
<feature type="domain" description="GH10" evidence="5">
    <location>
        <begin position="74"/>
        <end position="162"/>
    </location>
</feature>
<keyword evidence="2" id="KW-0119">Carbohydrate metabolism</keyword>
<evidence type="ECO:0000313" key="7">
    <source>
        <dbReference type="Proteomes" id="UP000231530"/>
    </source>
</evidence>
<feature type="non-terminal residue" evidence="6">
    <location>
        <position position="318"/>
    </location>
</feature>